<dbReference type="SUPFAM" id="SSF51905">
    <property type="entry name" value="FAD/NAD(P)-binding domain"/>
    <property type="match status" value="2"/>
</dbReference>
<evidence type="ECO:0000256" key="4">
    <source>
        <dbReference type="ARBA" id="ARBA00022630"/>
    </source>
</evidence>
<evidence type="ECO:0000256" key="6">
    <source>
        <dbReference type="ARBA" id="ARBA00022857"/>
    </source>
</evidence>
<dbReference type="InterPro" id="IPR050982">
    <property type="entry name" value="Auxin_biosynth/cation_transpt"/>
</dbReference>
<dbReference type="Pfam" id="PF13738">
    <property type="entry name" value="Pyr_redox_3"/>
    <property type="match status" value="1"/>
</dbReference>
<keyword evidence="12" id="KW-1185">Reference proteome</keyword>
<evidence type="ECO:0000256" key="8">
    <source>
        <dbReference type="ARBA" id="ARBA00023070"/>
    </source>
</evidence>
<dbReference type="EC" id="1.14.13.168" evidence="9"/>
<evidence type="ECO:0000313" key="12">
    <source>
        <dbReference type="Proteomes" id="UP001370490"/>
    </source>
</evidence>
<evidence type="ECO:0000256" key="3">
    <source>
        <dbReference type="ARBA" id="ARBA00009183"/>
    </source>
</evidence>
<organism evidence="11 12">
    <name type="scientific">Dillenia turbinata</name>
    <dbReference type="NCBI Taxonomy" id="194707"/>
    <lineage>
        <taxon>Eukaryota</taxon>
        <taxon>Viridiplantae</taxon>
        <taxon>Streptophyta</taxon>
        <taxon>Embryophyta</taxon>
        <taxon>Tracheophyta</taxon>
        <taxon>Spermatophyta</taxon>
        <taxon>Magnoliopsida</taxon>
        <taxon>eudicotyledons</taxon>
        <taxon>Gunneridae</taxon>
        <taxon>Pentapetalae</taxon>
        <taxon>Dilleniales</taxon>
        <taxon>Dilleniaceae</taxon>
        <taxon>Dillenia</taxon>
    </lineage>
</organism>
<keyword evidence="7" id="KW-0560">Oxidoreductase</keyword>
<keyword evidence="5" id="KW-0274">FAD</keyword>
<dbReference type="AlphaFoldDB" id="A0AAN8VNS3"/>
<sequence length="390" mass="43850">MNPKHWVPIAIETLTQLLEILHHPVFTHWEYACISSYSQLHISLLSVLSMSPENREAPVIIVGSGPSGLATAGCLSALSIPYIILEREDNFAPLWTQKSYDCLHLHLKKQFCDLPHMPFPSSFPTYVPRKQYIQYLQDYMVHFNISPLYNRPVIESFHDEAVSKWIVKVKNVISDEVEEYSCRLLVVATGESSDPLIPEVEGLDSFAGRVMHSTEYKSGKGLEDKRVLVVGAGTYIDEGDGIHWANDDDVFEITNSCDRQNSGDAKLACVWGFEQVWYQEARGRPLHNEDEVLPGIERIRGNEVFFKDGKSHPFDVIIFATGFKRTTKMWLKGSDDLLDNDGFAKPCPSYWKGKNGLYCAGLARRGLSGAKMDGMNIANDIKAMLSQGCP</sequence>
<evidence type="ECO:0000313" key="11">
    <source>
        <dbReference type="EMBL" id="KAK6937445.1"/>
    </source>
</evidence>
<keyword evidence="4" id="KW-0285">Flavoprotein</keyword>
<dbReference type="InterPro" id="IPR036188">
    <property type="entry name" value="FAD/NAD-bd_sf"/>
</dbReference>
<dbReference type="GO" id="GO:0009851">
    <property type="term" value="P:auxin biosynthetic process"/>
    <property type="evidence" value="ECO:0007669"/>
    <property type="project" value="UniProtKB-KW"/>
</dbReference>
<protein>
    <recommendedName>
        <fullName evidence="9">indole-3-pyruvate monooxygenase</fullName>
        <ecNumber evidence="9">1.14.13.168</ecNumber>
    </recommendedName>
</protein>
<evidence type="ECO:0000256" key="10">
    <source>
        <dbReference type="ARBA" id="ARBA00047707"/>
    </source>
</evidence>
<comment type="catalytic activity">
    <reaction evidence="10">
        <text>indole-3-pyruvate + NADPH + O2 + H(+) = (indol-3-yl)acetate + CO2 + NADP(+) + H2O</text>
        <dbReference type="Rhea" id="RHEA:34331"/>
        <dbReference type="ChEBI" id="CHEBI:15377"/>
        <dbReference type="ChEBI" id="CHEBI:15378"/>
        <dbReference type="ChEBI" id="CHEBI:15379"/>
        <dbReference type="ChEBI" id="CHEBI:16526"/>
        <dbReference type="ChEBI" id="CHEBI:17640"/>
        <dbReference type="ChEBI" id="CHEBI:30854"/>
        <dbReference type="ChEBI" id="CHEBI:57783"/>
        <dbReference type="ChEBI" id="CHEBI:58349"/>
        <dbReference type="EC" id="1.14.13.168"/>
    </reaction>
</comment>
<dbReference type="PANTHER" id="PTHR43539:SF42">
    <property type="entry name" value="OS01G0273800 PROTEIN"/>
    <property type="match status" value="1"/>
</dbReference>
<accession>A0AAN8VNS3</accession>
<dbReference type="GO" id="GO:0103075">
    <property type="term" value="F:indole-3-pyruvate monooxygenase activity"/>
    <property type="evidence" value="ECO:0007669"/>
    <property type="project" value="UniProtKB-EC"/>
</dbReference>
<evidence type="ECO:0000256" key="9">
    <source>
        <dbReference type="ARBA" id="ARBA00039148"/>
    </source>
</evidence>
<comment type="similarity">
    <text evidence="3">Belongs to the FMO family.</text>
</comment>
<reference evidence="11 12" key="1">
    <citation type="submission" date="2023-12" db="EMBL/GenBank/DDBJ databases">
        <title>A high-quality genome assembly for Dillenia turbinata (Dilleniales).</title>
        <authorList>
            <person name="Chanderbali A."/>
        </authorList>
    </citation>
    <scope>NUCLEOTIDE SEQUENCE [LARGE SCALE GENOMIC DNA]</scope>
    <source>
        <strain evidence="11">LSX21</strain>
        <tissue evidence="11">Leaf</tissue>
    </source>
</reference>
<comment type="caution">
    <text evidence="11">The sequence shown here is derived from an EMBL/GenBank/DDBJ whole genome shotgun (WGS) entry which is preliminary data.</text>
</comment>
<keyword evidence="8" id="KW-0073">Auxin biosynthesis</keyword>
<evidence type="ECO:0000256" key="1">
    <source>
        <dbReference type="ARBA" id="ARBA00001974"/>
    </source>
</evidence>
<dbReference type="Proteomes" id="UP001370490">
    <property type="component" value="Unassembled WGS sequence"/>
</dbReference>
<evidence type="ECO:0000256" key="5">
    <source>
        <dbReference type="ARBA" id="ARBA00022827"/>
    </source>
</evidence>
<dbReference type="PRINTS" id="PR00411">
    <property type="entry name" value="PNDRDTASEI"/>
</dbReference>
<comment type="cofactor">
    <cofactor evidence="1">
        <name>FAD</name>
        <dbReference type="ChEBI" id="CHEBI:57692"/>
    </cofactor>
</comment>
<dbReference type="Gene3D" id="3.50.50.60">
    <property type="entry name" value="FAD/NAD(P)-binding domain"/>
    <property type="match status" value="2"/>
</dbReference>
<keyword evidence="6" id="KW-0521">NADP</keyword>
<proteinExistence type="inferred from homology"/>
<dbReference type="GO" id="GO:0050660">
    <property type="term" value="F:flavin adenine dinucleotide binding"/>
    <property type="evidence" value="ECO:0007669"/>
    <property type="project" value="TreeGrafter"/>
</dbReference>
<dbReference type="EMBL" id="JBAMMX010000006">
    <property type="protein sequence ID" value="KAK6937445.1"/>
    <property type="molecule type" value="Genomic_DNA"/>
</dbReference>
<name>A0AAN8VNS3_9MAGN</name>
<comment type="pathway">
    <text evidence="2">Plant hormone metabolism; auxin biosynthesis.</text>
</comment>
<dbReference type="PANTHER" id="PTHR43539">
    <property type="entry name" value="FLAVIN-BINDING MONOOXYGENASE-LIKE PROTEIN (AFU_ORTHOLOGUE AFUA_4G09220)"/>
    <property type="match status" value="1"/>
</dbReference>
<evidence type="ECO:0000256" key="7">
    <source>
        <dbReference type="ARBA" id="ARBA00023002"/>
    </source>
</evidence>
<evidence type="ECO:0000256" key="2">
    <source>
        <dbReference type="ARBA" id="ARBA00004814"/>
    </source>
</evidence>
<gene>
    <name evidence="11" type="ORF">RJ641_030953</name>
</gene>